<name>A0ACB8WP69_9TELE</name>
<comment type="caution">
    <text evidence="1">The sequence shown here is derived from an EMBL/GenBank/DDBJ whole genome shotgun (WGS) entry which is preliminary data.</text>
</comment>
<dbReference type="EMBL" id="CM041538">
    <property type="protein sequence ID" value="KAI3368498.1"/>
    <property type="molecule type" value="Genomic_DNA"/>
</dbReference>
<organism evidence="1 2">
    <name type="scientific">Scortum barcoo</name>
    <name type="common">barcoo grunter</name>
    <dbReference type="NCBI Taxonomy" id="214431"/>
    <lineage>
        <taxon>Eukaryota</taxon>
        <taxon>Metazoa</taxon>
        <taxon>Chordata</taxon>
        <taxon>Craniata</taxon>
        <taxon>Vertebrata</taxon>
        <taxon>Euteleostomi</taxon>
        <taxon>Actinopterygii</taxon>
        <taxon>Neopterygii</taxon>
        <taxon>Teleostei</taxon>
        <taxon>Neoteleostei</taxon>
        <taxon>Acanthomorphata</taxon>
        <taxon>Eupercaria</taxon>
        <taxon>Centrarchiformes</taxon>
        <taxon>Terapontoidei</taxon>
        <taxon>Terapontidae</taxon>
        <taxon>Scortum</taxon>
    </lineage>
</organism>
<sequence>GGSWTDLADPNAYCEGLLGNVWPSPLSGRSSTPTSGRASHRFRGRLGTLSPSGPCSLPPLLTRAVRSCGRKVSGACHGGNPLNPVVDTGKILANRPGASEEGSSTLPTLFTVQVGAVVDLKWGIVGRWKKYFEDLLNPTNLPSNEEVEGVDEIRPEYLKSLDVVGLSWLTRLCNIAWRIGDSASGVANRGGGPSFKRYQVKRGTRPECVPTTGDHTSQPPTLGGRSTPGYWRGEFDGPIVDPRIQEEECGFRPWSWNTGPALYSLHAGCLRVYGSLPNQSTCALWIWRRHSTVSLVVFCGECSVSMGIRGPLLRAVRSLYNRSRSLVRIAGSKSDLFPVHVGLRQGCPLSPVPVHNLYGQDF</sequence>
<reference evidence="1" key="1">
    <citation type="submission" date="2022-04" db="EMBL/GenBank/DDBJ databases">
        <title>Jade perch genome.</title>
        <authorList>
            <person name="Chao B."/>
        </authorList>
    </citation>
    <scope>NUCLEOTIDE SEQUENCE</scope>
    <source>
        <strain evidence="1">CB-2022</strain>
    </source>
</reference>
<evidence type="ECO:0000313" key="2">
    <source>
        <dbReference type="Proteomes" id="UP000831701"/>
    </source>
</evidence>
<evidence type="ECO:0000313" key="1">
    <source>
        <dbReference type="EMBL" id="KAI3368498.1"/>
    </source>
</evidence>
<feature type="non-terminal residue" evidence="1">
    <location>
        <position position="1"/>
    </location>
</feature>
<gene>
    <name evidence="1" type="ORF">L3Q82_025511</name>
</gene>
<dbReference type="Proteomes" id="UP000831701">
    <property type="component" value="Chromosome 8"/>
</dbReference>
<protein>
    <submittedName>
        <fullName evidence="1">Uncharacterized protein</fullName>
    </submittedName>
</protein>
<proteinExistence type="predicted"/>
<accession>A0ACB8WP69</accession>
<keyword evidence="2" id="KW-1185">Reference proteome</keyword>